<protein>
    <submittedName>
        <fullName evidence="2">Uncharacterized protein</fullName>
    </submittedName>
</protein>
<evidence type="ECO:0000313" key="3">
    <source>
        <dbReference type="Proteomes" id="UP000192761"/>
    </source>
</evidence>
<feature type="region of interest" description="Disordered" evidence="1">
    <location>
        <begin position="251"/>
        <end position="273"/>
    </location>
</feature>
<gene>
    <name evidence="2" type="ORF">SAMN02745857_00926</name>
</gene>
<evidence type="ECO:0000313" key="2">
    <source>
        <dbReference type="EMBL" id="SMC20373.1"/>
    </source>
</evidence>
<dbReference type="Proteomes" id="UP000192761">
    <property type="component" value="Unassembled WGS sequence"/>
</dbReference>
<organism evidence="2 3">
    <name type="scientific">Andreprevotia lacus DSM 23236</name>
    <dbReference type="NCBI Taxonomy" id="1121001"/>
    <lineage>
        <taxon>Bacteria</taxon>
        <taxon>Pseudomonadati</taxon>
        <taxon>Pseudomonadota</taxon>
        <taxon>Betaproteobacteria</taxon>
        <taxon>Neisseriales</taxon>
        <taxon>Chitinibacteraceae</taxon>
        <taxon>Andreprevotia</taxon>
    </lineage>
</organism>
<sequence length="273" mass="31294">MRSGWNPGRRNRHCGTKAHGHGQDNRMVVPMSWHRDSLYIEQLGPHVSLERDIGTHRMRFLVQPSNRGYFYPCSIDDIVQVLRHCKPEHLQYVDAVVLRQPTRKQSVLVPVWGRAQWLYETTTFSGSAIVLEAQSLAPYPWPANQGPEGQRELQRLRRDGHPVERTRRNIILHPTVASLRNTQLYRTLLHELGHHVDYQRSSSEEWAGKTRSTKEDFAHRYADEAQAAIRALGHIPFAPLQDREAMLTQGLDPAWFSPPDASTDPEHMPSLAG</sequence>
<keyword evidence="3" id="KW-1185">Reference proteome</keyword>
<reference evidence="2 3" key="1">
    <citation type="submission" date="2017-04" db="EMBL/GenBank/DDBJ databases">
        <authorList>
            <person name="Afonso C.L."/>
            <person name="Miller P.J."/>
            <person name="Scott M.A."/>
            <person name="Spackman E."/>
            <person name="Goraichik I."/>
            <person name="Dimitrov K.M."/>
            <person name="Suarez D.L."/>
            <person name="Swayne D.E."/>
        </authorList>
    </citation>
    <scope>NUCLEOTIDE SEQUENCE [LARGE SCALE GENOMIC DNA]</scope>
    <source>
        <strain evidence="2 3">DSM 23236</strain>
    </source>
</reference>
<evidence type="ECO:0000256" key="1">
    <source>
        <dbReference type="SAM" id="MobiDB-lite"/>
    </source>
</evidence>
<dbReference type="RefSeq" id="WP_084089386.1">
    <property type="nucleotide sequence ID" value="NZ_FWXD01000004.1"/>
</dbReference>
<feature type="region of interest" description="Disordered" evidence="1">
    <location>
        <begin position="1"/>
        <end position="22"/>
    </location>
</feature>
<dbReference type="STRING" id="1121001.SAMN02745857_00926"/>
<dbReference type="OrthoDB" id="8478507at2"/>
<proteinExistence type="predicted"/>
<dbReference type="EMBL" id="FWXD01000004">
    <property type="protein sequence ID" value="SMC20373.1"/>
    <property type="molecule type" value="Genomic_DNA"/>
</dbReference>
<accession>A0A1W1X956</accession>
<feature type="compositionally biased region" description="Basic residues" evidence="1">
    <location>
        <begin position="9"/>
        <end position="20"/>
    </location>
</feature>
<name>A0A1W1X956_9NEIS</name>
<dbReference type="AlphaFoldDB" id="A0A1W1X956"/>